<feature type="transmembrane region" description="Helical" evidence="4">
    <location>
        <begin position="21"/>
        <end position="41"/>
    </location>
</feature>
<dbReference type="InterPro" id="IPR005754">
    <property type="entry name" value="Sortase"/>
</dbReference>
<keyword evidence="1" id="KW-0378">Hydrolase</keyword>
<dbReference type="RefSeq" id="WP_096459025.1">
    <property type="nucleotide sequence ID" value="NZ_AP017369.1"/>
</dbReference>
<feature type="active site" description="Acyl-thioester intermediate" evidence="2">
    <location>
        <position position="231"/>
    </location>
</feature>
<proteinExistence type="predicted"/>
<dbReference type="CDD" id="cd05827">
    <property type="entry name" value="Sortase_C"/>
    <property type="match status" value="1"/>
</dbReference>
<name>A0A161JPM4_9CORY</name>
<dbReference type="NCBIfam" id="NF033745">
    <property type="entry name" value="class_C_sortase"/>
    <property type="match status" value="1"/>
</dbReference>
<organism evidence="5 6">
    <name type="scientific">Corynebacterium suranareeae</name>
    <dbReference type="NCBI Taxonomy" id="2506452"/>
    <lineage>
        <taxon>Bacteria</taxon>
        <taxon>Bacillati</taxon>
        <taxon>Actinomycetota</taxon>
        <taxon>Actinomycetes</taxon>
        <taxon>Mycobacteriales</taxon>
        <taxon>Corynebacteriaceae</taxon>
        <taxon>Corynebacterium</taxon>
    </lineage>
</organism>
<dbReference type="EMBL" id="AP017369">
    <property type="protein sequence ID" value="BAU97264.1"/>
    <property type="molecule type" value="Genomic_DNA"/>
</dbReference>
<dbReference type="Proteomes" id="UP000218244">
    <property type="component" value="Chromosome"/>
</dbReference>
<dbReference type="NCBIfam" id="TIGR01076">
    <property type="entry name" value="sortase_fam"/>
    <property type="match status" value="1"/>
</dbReference>
<dbReference type="Gene3D" id="2.40.260.10">
    <property type="entry name" value="Sortase"/>
    <property type="match status" value="1"/>
</dbReference>
<gene>
    <name evidence="5" type="ORF">N24_3002</name>
</gene>
<keyword evidence="4" id="KW-0472">Membrane</keyword>
<keyword evidence="6" id="KW-1185">Reference proteome</keyword>
<dbReference type="AlphaFoldDB" id="A0A161JPM4"/>
<dbReference type="Pfam" id="PF04203">
    <property type="entry name" value="Sortase"/>
    <property type="match status" value="1"/>
</dbReference>
<dbReference type="InterPro" id="IPR042002">
    <property type="entry name" value="Sortase_C"/>
</dbReference>
<dbReference type="KEGG" id="csur:N24_3002"/>
<evidence type="ECO:0000256" key="3">
    <source>
        <dbReference type="SAM" id="Coils"/>
    </source>
</evidence>
<keyword evidence="4" id="KW-0812">Transmembrane</keyword>
<accession>A0A161JPM4</accession>
<evidence type="ECO:0000313" key="5">
    <source>
        <dbReference type="EMBL" id="BAU97264.1"/>
    </source>
</evidence>
<dbReference type="SUPFAM" id="SSF63817">
    <property type="entry name" value="Sortase"/>
    <property type="match status" value="1"/>
</dbReference>
<keyword evidence="3" id="KW-0175">Coiled coil</keyword>
<sequence length="291" mass="31629">MGAHTIPAPKPASSRKSTLGYQLRFVVAPIVLVLVGLSIILTPVVSTQFHNWQQAQEAQEYSERIQRQEAEVLNAERSQANDWNAVPSTSAAVDPWSGQVDHNTPEYQLYLEQLNTLPTMARVRVPAVGIDLPVYHGTDEHTLAQGVGHLFGTDLPLGGVGNHAVLTGHTGITTATLFDNLIDVTDGDLIAVDVLGETLTYQVNDITVVTPDQVDALSADSDRDLLTLITCTPYGINSHRLLVTGERVFGAELPAQNSAIFSSWMLWALGLSLAIILITLLWIVRRKKGPQ</sequence>
<feature type="transmembrane region" description="Helical" evidence="4">
    <location>
        <begin position="264"/>
        <end position="284"/>
    </location>
</feature>
<evidence type="ECO:0000256" key="2">
    <source>
        <dbReference type="PIRSR" id="PIRSR605754-1"/>
    </source>
</evidence>
<dbReference type="GO" id="GO:0016787">
    <property type="term" value="F:hydrolase activity"/>
    <property type="evidence" value="ECO:0007669"/>
    <property type="project" value="UniProtKB-KW"/>
</dbReference>
<evidence type="ECO:0000256" key="1">
    <source>
        <dbReference type="ARBA" id="ARBA00022801"/>
    </source>
</evidence>
<reference evidence="5 6" key="1">
    <citation type="submission" date="2016-02" db="EMBL/GenBank/DDBJ databases">
        <title>Corynebacterium glutamicum N24 whole genome sequencing project.</title>
        <authorList>
            <person name="Matsutani M."/>
            <person name="Nangtapong N."/>
            <person name="Yakushi T."/>
            <person name="Matsushita K."/>
        </authorList>
    </citation>
    <scope>NUCLEOTIDE SEQUENCE [LARGE SCALE GENOMIC DNA]</scope>
    <source>
        <strain evidence="5 6">N24</strain>
    </source>
</reference>
<feature type="coiled-coil region" evidence="3">
    <location>
        <begin position="51"/>
        <end position="78"/>
    </location>
</feature>
<evidence type="ECO:0000256" key="4">
    <source>
        <dbReference type="SAM" id="Phobius"/>
    </source>
</evidence>
<keyword evidence="4" id="KW-1133">Transmembrane helix</keyword>
<protein>
    <submittedName>
        <fullName evidence="5">Sortase family protein</fullName>
    </submittedName>
</protein>
<feature type="active site" description="Proton donor/acceptor" evidence="2">
    <location>
        <position position="169"/>
    </location>
</feature>
<evidence type="ECO:0000313" key="6">
    <source>
        <dbReference type="Proteomes" id="UP000218244"/>
    </source>
</evidence>
<dbReference type="InterPro" id="IPR023365">
    <property type="entry name" value="Sortase_dom-sf"/>
</dbReference>